<dbReference type="SUPFAM" id="SSF48208">
    <property type="entry name" value="Six-hairpin glycosidases"/>
    <property type="match status" value="1"/>
</dbReference>
<keyword evidence="1" id="KW-0732">Signal</keyword>
<reference evidence="2 3" key="1">
    <citation type="submission" date="2015-08" db="EMBL/GenBank/DDBJ databases">
        <authorList>
            <person name="Babu N.S."/>
            <person name="Beckwith C.J."/>
            <person name="Beseler K.G."/>
            <person name="Brison A."/>
            <person name="Carone J.V."/>
            <person name="Caskin T.P."/>
            <person name="Diamond M."/>
            <person name="Durham M.E."/>
            <person name="Foxe J.M."/>
            <person name="Go M."/>
            <person name="Henderson B.A."/>
            <person name="Jones I.B."/>
            <person name="McGettigan J.A."/>
            <person name="Micheletti S.J."/>
            <person name="Nasrallah M.E."/>
            <person name="Ortiz D."/>
            <person name="Piller C.R."/>
            <person name="Privatt S.R."/>
            <person name="Schneider S.L."/>
            <person name="Sharp S."/>
            <person name="Smith T.C."/>
            <person name="Stanton J.D."/>
            <person name="Ullery H.E."/>
            <person name="Wilson R.J."/>
            <person name="Serrano M.G."/>
            <person name="Buck G."/>
            <person name="Lee V."/>
            <person name="Wang Y."/>
            <person name="Carvalho R."/>
            <person name="Voegtly L."/>
            <person name="Shi R."/>
            <person name="Duckworth R."/>
            <person name="Johnson A."/>
            <person name="Loviza R."/>
            <person name="Walstead R."/>
            <person name="Shah Z."/>
            <person name="Kiflezghi M."/>
            <person name="Wade K."/>
            <person name="Ball S.L."/>
            <person name="Bradley K.W."/>
            <person name="Asai D.J."/>
            <person name="Bowman C.A."/>
            <person name="Russell D.A."/>
            <person name="Pope W.H."/>
            <person name="Jacobs-Sera D."/>
            <person name="Hendrix R.W."/>
            <person name="Hatfull G.F."/>
        </authorList>
    </citation>
    <scope>NUCLEOTIDE SEQUENCE [LARGE SCALE GENOMIC DNA]</scope>
    <source>
        <strain evidence="2 3">DSM 27648</strain>
    </source>
</reference>
<sequence length="417" mass="44718">MLARVCLVGVLSVVGILCVGACSDDEVTLPVATAPASRHAALRDELAADAHGFSFRDGDWLEDLGDAPFFGLATLARRQAAGTLDDDERARLDASLARARLLVEQGFLDGDLQEKVMAALGLIEHVSASGDRSDVARIDDFLDRLNGIVSALGDYLDVPDQSWAVKTYGPTAVTALVALVHAQYALYVGGDRGDERRDRAKALDRSIIDHAFAEISDAPSARVVRAYASGPDDAALDLYPNVAMLMLKARLFRLTKDEGYRVEARAIYAAIQPLKTSDVPARYASPYAATGLGVGPHDVATLSSQNYLALALLLLFEITGEQRFVDEADRVFDALEAMRGPWCLAQVHTEACTPPCASGSACVVSECTPDHCASGLLHHVVQGRLAEPSDGTFFCSGCNLQTAYALGYRRMLSAEVW</sequence>
<keyword evidence="3" id="KW-1185">Reference proteome</keyword>
<dbReference type="RefSeq" id="WP_146654781.1">
    <property type="nucleotide sequence ID" value="NZ_CP012333.1"/>
</dbReference>
<dbReference type="STRING" id="1391654.AKJ09_10787"/>
<evidence type="ECO:0000313" key="2">
    <source>
        <dbReference type="EMBL" id="AKV04124.1"/>
    </source>
</evidence>
<organism evidence="2 3">
    <name type="scientific">Labilithrix luteola</name>
    <dbReference type="NCBI Taxonomy" id="1391654"/>
    <lineage>
        <taxon>Bacteria</taxon>
        <taxon>Pseudomonadati</taxon>
        <taxon>Myxococcota</taxon>
        <taxon>Polyangia</taxon>
        <taxon>Polyangiales</taxon>
        <taxon>Labilitrichaceae</taxon>
        <taxon>Labilithrix</taxon>
    </lineage>
</organism>
<dbReference type="Proteomes" id="UP000064967">
    <property type="component" value="Chromosome"/>
</dbReference>
<proteinExistence type="predicted"/>
<name>A0A0K1QED8_9BACT</name>
<evidence type="ECO:0000313" key="3">
    <source>
        <dbReference type="Proteomes" id="UP000064967"/>
    </source>
</evidence>
<dbReference type="OrthoDB" id="9904817at2"/>
<dbReference type="KEGG" id="llu:AKJ09_10787"/>
<protein>
    <submittedName>
        <fullName evidence="2">Uncharacterized protein</fullName>
    </submittedName>
</protein>
<dbReference type="InterPro" id="IPR008928">
    <property type="entry name" value="6-hairpin_glycosidase_sf"/>
</dbReference>
<evidence type="ECO:0000256" key="1">
    <source>
        <dbReference type="SAM" id="SignalP"/>
    </source>
</evidence>
<dbReference type="EMBL" id="CP012333">
    <property type="protein sequence ID" value="AKV04124.1"/>
    <property type="molecule type" value="Genomic_DNA"/>
</dbReference>
<dbReference type="GO" id="GO:0005975">
    <property type="term" value="P:carbohydrate metabolic process"/>
    <property type="evidence" value="ECO:0007669"/>
    <property type="project" value="InterPro"/>
</dbReference>
<feature type="chain" id="PRO_5005467469" evidence="1">
    <location>
        <begin position="22"/>
        <end position="417"/>
    </location>
</feature>
<gene>
    <name evidence="2" type="ORF">AKJ09_10787</name>
</gene>
<feature type="signal peptide" evidence="1">
    <location>
        <begin position="1"/>
        <end position="21"/>
    </location>
</feature>
<dbReference type="AlphaFoldDB" id="A0A0K1QED8"/>
<accession>A0A0K1QED8</accession>